<proteinExistence type="predicted"/>
<evidence type="ECO:0000313" key="2">
    <source>
        <dbReference type="EMBL" id="NIH57171.1"/>
    </source>
</evidence>
<keyword evidence="1" id="KW-0812">Transmembrane</keyword>
<dbReference type="Proteomes" id="UP000749311">
    <property type="component" value="Unassembled WGS sequence"/>
</dbReference>
<protein>
    <recommendedName>
        <fullName evidence="4">Pr6Pr family membrane protein</fullName>
    </recommendedName>
</protein>
<accession>A0ABX0SKC4</accession>
<feature type="transmembrane region" description="Helical" evidence="1">
    <location>
        <begin position="102"/>
        <end position="127"/>
    </location>
</feature>
<dbReference type="EMBL" id="JAAMOZ010000001">
    <property type="protein sequence ID" value="NIH57171.1"/>
    <property type="molecule type" value="Genomic_DNA"/>
</dbReference>
<keyword evidence="3" id="KW-1185">Reference proteome</keyword>
<organism evidence="2 3">
    <name type="scientific">Brooklawnia cerclae</name>
    <dbReference type="NCBI Taxonomy" id="349934"/>
    <lineage>
        <taxon>Bacteria</taxon>
        <taxon>Bacillati</taxon>
        <taxon>Actinomycetota</taxon>
        <taxon>Actinomycetes</taxon>
        <taxon>Propionibacteriales</taxon>
        <taxon>Propionibacteriaceae</taxon>
        <taxon>Brooklawnia</taxon>
    </lineage>
</organism>
<evidence type="ECO:0000313" key="3">
    <source>
        <dbReference type="Proteomes" id="UP000749311"/>
    </source>
</evidence>
<feature type="transmembrane region" description="Helical" evidence="1">
    <location>
        <begin position="208"/>
        <end position="232"/>
    </location>
</feature>
<dbReference type="NCBIfam" id="NF038065">
    <property type="entry name" value="Pr6Pr"/>
    <property type="match status" value="1"/>
</dbReference>
<feature type="transmembrane region" description="Helical" evidence="1">
    <location>
        <begin position="72"/>
        <end position="90"/>
    </location>
</feature>
<name>A0ABX0SKC4_9ACTN</name>
<keyword evidence="1" id="KW-0472">Membrane</keyword>
<reference evidence="2 3" key="1">
    <citation type="submission" date="2020-02" db="EMBL/GenBank/DDBJ databases">
        <title>Sequencing the genomes of 1000 actinobacteria strains.</title>
        <authorList>
            <person name="Klenk H.-P."/>
        </authorList>
    </citation>
    <scope>NUCLEOTIDE SEQUENCE [LARGE SCALE GENOMIC DNA]</scope>
    <source>
        <strain evidence="2 3">DSM 19609</strain>
    </source>
</reference>
<feature type="transmembrane region" description="Helical" evidence="1">
    <location>
        <begin position="20"/>
        <end position="40"/>
    </location>
</feature>
<dbReference type="InterPro" id="IPR049713">
    <property type="entry name" value="Pr6Pr-like"/>
</dbReference>
<gene>
    <name evidence="2" type="ORF">FB473_001816</name>
</gene>
<feature type="transmembrane region" description="Helical" evidence="1">
    <location>
        <begin position="167"/>
        <end position="188"/>
    </location>
</feature>
<sequence length="257" mass="27301">MMADSVHEGDSPPGQGARPTARVTFWGLMSALMAVAILLATAEQARLAIGAAEAAGINAAVAVGRLLSFFTVQSNLIAAAVLSWVALVSFTTRRRIDGPALAFARAAATTYMLVTGLVYNIVLRAAAGTDIMLGWSNDVHHVYAPAFLLLDLLLAPRRRALRWRSVAGILVFPIAWVAYTLARGPFLISPSTGEAPWYPYPFLNPGEVAGGYLGVSVWVAGIAVVIAVAAWITVYIGRRRSRAAAGETTPRRDRGLS</sequence>
<keyword evidence="1" id="KW-1133">Transmembrane helix</keyword>
<evidence type="ECO:0008006" key="4">
    <source>
        <dbReference type="Google" id="ProtNLM"/>
    </source>
</evidence>
<evidence type="ECO:0000256" key="1">
    <source>
        <dbReference type="SAM" id="Phobius"/>
    </source>
</evidence>
<comment type="caution">
    <text evidence="2">The sequence shown here is derived from an EMBL/GenBank/DDBJ whole genome shotgun (WGS) entry which is preliminary data.</text>
</comment>